<proteinExistence type="predicted"/>
<keyword evidence="1" id="KW-0812">Transmembrane</keyword>
<dbReference type="AlphaFoldDB" id="A0A370I685"/>
<reference evidence="3 4" key="1">
    <citation type="submission" date="2018-07" db="EMBL/GenBank/DDBJ databases">
        <title>Genomic Encyclopedia of Type Strains, Phase IV (KMG-IV): sequencing the most valuable type-strain genomes for metagenomic binning, comparative biology and taxonomic classification.</title>
        <authorList>
            <person name="Goeker M."/>
        </authorList>
    </citation>
    <scope>NUCLEOTIDE SEQUENCE [LARGE SCALE GENOMIC DNA]</scope>
    <source>
        <strain evidence="3 4">DSM 44290</strain>
    </source>
</reference>
<feature type="transmembrane region" description="Helical" evidence="1">
    <location>
        <begin position="138"/>
        <end position="156"/>
    </location>
</feature>
<feature type="domain" description="CAAX prenyl protease 2/Lysostaphin resistance protein A-like" evidence="2">
    <location>
        <begin position="82"/>
        <end position="174"/>
    </location>
</feature>
<keyword evidence="4" id="KW-1185">Reference proteome</keyword>
<dbReference type="Proteomes" id="UP000254869">
    <property type="component" value="Unassembled WGS sequence"/>
</dbReference>
<keyword evidence="1" id="KW-0472">Membrane</keyword>
<dbReference type="Pfam" id="PF02517">
    <property type="entry name" value="Rce1-like"/>
    <property type="match status" value="1"/>
</dbReference>
<evidence type="ECO:0000313" key="3">
    <source>
        <dbReference type="EMBL" id="RDI66247.1"/>
    </source>
</evidence>
<dbReference type="EMBL" id="QQBC01000005">
    <property type="protein sequence ID" value="RDI66247.1"/>
    <property type="molecule type" value="Genomic_DNA"/>
</dbReference>
<dbReference type="InterPro" id="IPR003675">
    <property type="entry name" value="Rce1/LyrA-like_dom"/>
</dbReference>
<feature type="transmembrane region" description="Helical" evidence="1">
    <location>
        <begin position="43"/>
        <end position="63"/>
    </location>
</feature>
<dbReference type="GO" id="GO:0080120">
    <property type="term" value="P:CAAX-box protein maturation"/>
    <property type="evidence" value="ECO:0007669"/>
    <property type="project" value="UniProtKB-ARBA"/>
</dbReference>
<evidence type="ECO:0000259" key="2">
    <source>
        <dbReference type="Pfam" id="PF02517"/>
    </source>
</evidence>
<evidence type="ECO:0000313" key="4">
    <source>
        <dbReference type="Proteomes" id="UP000254869"/>
    </source>
</evidence>
<dbReference type="STRING" id="1210086.GCA_001613105_06931"/>
<feature type="transmembrane region" description="Helical" evidence="1">
    <location>
        <begin position="12"/>
        <end position="31"/>
    </location>
</feature>
<evidence type="ECO:0000256" key="1">
    <source>
        <dbReference type="SAM" id="Phobius"/>
    </source>
</evidence>
<dbReference type="GO" id="GO:0004175">
    <property type="term" value="F:endopeptidase activity"/>
    <property type="evidence" value="ECO:0007669"/>
    <property type="project" value="UniProtKB-ARBA"/>
</dbReference>
<sequence length="190" mass="19648">MLPRLHLDIRGRTAANAVFATLYALTFGRGVPIGNPARRPLTALGPAALVAAGYGVALAIPALRTRLAGFATRAPEVPVLEWAFVHIPIGTVYSEELIFRATLDPLLGEATGPLGPWLGATTFGLWHIAPARGAGDSVPVSIAATALGGLFLGWQFRRTGGVLAPALLHYVLNAGGAVAPHLAVAVGARR</sequence>
<comment type="caution">
    <text evidence="3">The sequence shown here is derived from an EMBL/GenBank/DDBJ whole genome shotgun (WGS) entry which is preliminary data.</text>
</comment>
<feature type="transmembrane region" description="Helical" evidence="1">
    <location>
        <begin position="168"/>
        <end position="188"/>
    </location>
</feature>
<organism evidence="3 4">
    <name type="scientific">Nocardia pseudobrasiliensis</name>
    <dbReference type="NCBI Taxonomy" id="45979"/>
    <lineage>
        <taxon>Bacteria</taxon>
        <taxon>Bacillati</taxon>
        <taxon>Actinomycetota</taxon>
        <taxon>Actinomycetes</taxon>
        <taxon>Mycobacteriales</taxon>
        <taxon>Nocardiaceae</taxon>
        <taxon>Nocardia</taxon>
    </lineage>
</organism>
<name>A0A370I685_9NOCA</name>
<protein>
    <recommendedName>
        <fullName evidence="2">CAAX prenyl protease 2/Lysostaphin resistance protein A-like domain-containing protein</fullName>
    </recommendedName>
</protein>
<keyword evidence="1" id="KW-1133">Transmembrane helix</keyword>
<gene>
    <name evidence="3" type="ORF">DFR76_105571</name>
</gene>
<accession>A0A370I685</accession>